<accession>A0A5E4BAQ9</accession>
<proteinExistence type="predicted"/>
<sequence length="125" mass="14880">MSDVTKVLVQRKGLIYFKGRPVPTRVYGHIEIPKCVTDLIRVPRFPGYSLIRPDHLRVDRHPTPKVWTQGRKEEVQRGNKPWYMLRQKNNRSPYRPRARRRPPPTHRPRRHRSVQPLRGQGPKTP</sequence>
<feature type="compositionally biased region" description="Basic residues" evidence="1">
    <location>
        <begin position="94"/>
        <end position="113"/>
    </location>
</feature>
<gene>
    <name evidence="2" type="ORF">MONAX_5E018769</name>
</gene>
<reference evidence="2" key="1">
    <citation type="submission" date="2019-04" db="EMBL/GenBank/DDBJ databases">
        <authorList>
            <person name="Alioto T."/>
            <person name="Alioto T."/>
        </authorList>
    </citation>
    <scope>NUCLEOTIDE SEQUENCE [LARGE SCALE GENOMIC DNA]</scope>
</reference>
<evidence type="ECO:0000256" key="1">
    <source>
        <dbReference type="SAM" id="MobiDB-lite"/>
    </source>
</evidence>
<keyword evidence="3" id="KW-1185">Reference proteome</keyword>
<protein>
    <submittedName>
        <fullName evidence="2">Uncharacterized protein</fullName>
    </submittedName>
</protein>
<dbReference type="EMBL" id="CABDUW010000356">
    <property type="protein sequence ID" value="VTJ66837.1"/>
    <property type="molecule type" value="Genomic_DNA"/>
</dbReference>
<feature type="region of interest" description="Disordered" evidence="1">
    <location>
        <begin position="68"/>
        <end position="125"/>
    </location>
</feature>
<dbReference type="Proteomes" id="UP000335636">
    <property type="component" value="Unassembled WGS sequence"/>
</dbReference>
<evidence type="ECO:0000313" key="3">
    <source>
        <dbReference type="Proteomes" id="UP000335636"/>
    </source>
</evidence>
<evidence type="ECO:0000313" key="2">
    <source>
        <dbReference type="EMBL" id="VTJ66837.1"/>
    </source>
</evidence>
<comment type="caution">
    <text evidence="2">The sequence shown here is derived from an EMBL/GenBank/DDBJ whole genome shotgun (WGS) entry which is preliminary data.</text>
</comment>
<name>A0A5E4BAQ9_MARMO</name>
<dbReference type="AlphaFoldDB" id="A0A5E4BAQ9"/>
<organism evidence="2 3">
    <name type="scientific">Marmota monax</name>
    <name type="common">Woodchuck</name>
    <dbReference type="NCBI Taxonomy" id="9995"/>
    <lineage>
        <taxon>Eukaryota</taxon>
        <taxon>Metazoa</taxon>
        <taxon>Chordata</taxon>
        <taxon>Craniata</taxon>
        <taxon>Vertebrata</taxon>
        <taxon>Euteleostomi</taxon>
        <taxon>Mammalia</taxon>
        <taxon>Eutheria</taxon>
        <taxon>Euarchontoglires</taxon>
        <taxon>Glires</taxon>
        <taxon>Rodentia</taxon>
        <taxon>Sciuromorpha</taxon>
        <taxon>Sciuridae</taxon>
        <taxon>Xerinae</taxon>
        <taxon>Marmotini</taxon>
        <taxon>Marmota</taxon>
    </lineage>
</organism>